<dbReference type="Gene3D" id="1.10.260.40">
    <property type="entry name" value="lambda repressor-like DNA-binding domains"/>
    <property type="match status" value="1"/>
</dbReference>
<evidence type="ECO:0000313" key="2">
    <source>
        <dbReference type="EMBL" id="GAH60979.1"/>
    </source>
</evidence>
<evidence type="ECO:0000259" key="1">
    <source>
        <dbReference type="PROSITE" id="PS50943"/>
    </source>
</evidence>
<feature type="domain" description="HTH cro/C1-type" evidence="1">
    <location>
        <begin position="10"/>
        <end position="68"/>
    </location>
</feature>
<dbReference type="CDD" id="cd00093">
    <property type="entry name" value="HTH_XRE"/>
    <property type="match status" value="1"/>
</dbReference>
<protein>
    <recommendedName>
        <fullName evidence="1">HTH cro/C1-type domain-containing protein</fullName>
    </recommendedName>
</protein>
<dbReference type="InterPro" id="IPR010982">
    <property type="entry name" value="Lambda_DNA-bd_dom_sf"/>
</dbReference>
<dbReference type="PANTHER" id="PTHR37301:SF1">
    <property type="entry name" value="DNA-BINDING PROTEIN"/>
    <property type="match status" value="1"/>
</dbReference>
<dbReference type="SMART" id="SM00530">
    <property type="entry name" value="HTH_XRE"/>
    <property type="match status" value="1"/>
</dbReference>
<dbReference type="InterPro" id="IPR001387">
    <property type="entry name" value="Cro/C1-type_HTH"/>
</dbReference>
<name>X1I4I5_9ZZZZ</name>
<dbReference type="EMBL" id="BARU01020202">
    <property type="protein sequence ID" value="GAH60979.1"/>
    <property type="molecule type" value="Genomic_DNA"/>
</dbReference>
<organism evidence="2">
    <name type="scientific">marine sediment metagenome</name>
    <dbReference type="NCBI Taxonomy" id="412755"/>
    <lineage>
        <taxon>unclassified sequences</taxon>
        <taxon>metagenomes</taxon>
        <taxon>ecological metagenomes</taxon>
    </lineage>
</organism>
<accession>X1I4I5</accession>
<sequence>MGVKMIRNRLKILLAERNLNYTKLSEMTGISVNALSKMGKNGGTGAKQITYEVLEKLCKALDCTVADIIEYIPEDK</sequence>
<proteinExistence type="predicted"/>
<comment type="caution">
    <text evidence="2">The sequence shown here is derived from an EMBL/GenBank/DDBJ whole genome shotgun (WGS) entry which is preliminary data.</text>
</comment>
<dbReference type="PROSITE" id="PS50943">
    <property type="entry name" value="HTH_CROC1"/>
    <property type="match status" value="1"/>
</dbReference>
<dbReference type="PANTHER" id="PTHR37301">
    <property type="entry name" value="DNA-BINDING PROTEIN-RELATED"/>
    <property type="match status" value="1"/>
</dbReference>
<dbReference type="Pfam" id="PF13443">
    <property type="entry name" value="HTH_26"/>
    <property type="match status" value="1"/>
</dbReference>
<dbReference type="AlphaFoldDB" id="X1I4I5"/>
<dbReference type="SUPFAM" id="SSF47413">
    <property type="entry name" value="lambda repressor-like DNA-binding domains"/>
    <property type="match status" value="1"/>
</dbReference>
<reference evidence="2" key="1">
    <citation type="journal article" date="2014" name="Front. Microbiol.">
        <title>High frequency of phylogenetically diverse reductive dehalogenase-homologous genes in deep subseafloor sedimentary metagenomes.</title>
        <authorList>
            <person name="Kawai M."/>
            <person name="Futagami T."/>
            <person name="Toyoda A."/>
            <person name="Takaki Y."/>
            <person name="Nishi S."/>
            <person name="Hori S."/>
            <person name="Arai W."/>
            <person name="Tsubouchi T."/>
            <person name="Morono Y."/>
            <person name="Uchiyama I."/>
            <person name="Ito T."/>
            <person name="Fujiyama A."/>
            <person name="Inagaki F."/>
            <person name="Takami H."/>
        </authorList>
    </citation>
    <scope>NUCLEOTIDE SEQUENCE</scope>
    <source>
        <strain evidence="2">Expedition CK06-06</strain>
    </source>
</reference>
<gene>
    <name evidence="2" type="ORF">S03H2_33207</name>
</gene>
<dbReference type="GO" id="GO:0003677">
    <property type="term" value="F:DNA binding"/>
    <property type="evidence" value="ECO:0007669"/>
    <property type="project" value="InterPro"/>
</dbReference>